<accession>F9UEY3</accession>
<proteinExistence type="predicted"/>
<dbReference type="SUPFAM" id="SSF53335">
    <property type="entry name" value="S-adenosyl-L-methionine-dependent methyltransferases"/>
    <property type="match status" value="1"/>
</dbReference>
<dbReference type="AlphaFoldDB" id="F9UEY3"/>
<sequence>MNQKFSKAAQAPPDLERLVSAANGMLPMSVYREIYKVATGVAGGRFVEVGTAHGAATIAIALGAGVQERIFSVWSVDQLGGRFSSRRAFGSPEDNARIIEGNLGRANVLDSVRVFVGSSEEFVTSEACPKEIDFLLLDADGRIDRDLGYFYPRMSPGSPIVIDDVDEQVYLSRDHDGVPYIDLKHRVSNLLLKAYESRGFLRVRYRLENTAFCERGEAIFDSETFAEIAIGCYRQLVFSSVREPIWDELTRWKEDVRDVRLAMRVWETVPPSVWAGLRRVRRSVVSLLGRSGN</sequence>
<dbReference type="Gene3D" id="3.40.50.150">
    <property type="entry name" value="Vaccinia Virus protein VP39"/>
    <property type="match status" value="1"/>
</dbReference>
<organism evidence="1 2">
    <name type="scientific">Thiocapsa marina 5811</name>
    <dbReference type="NCBI Taxonomy" id="768671"/>
    <lineage>
        <taxon>Bacteria</taxon>
        <taxon>Pseudomonadati</taxon>
        <taxon>Pseudomonadota</taxon>
        <taxon>Gammaproteobacteria</taxon>
        <taxon>Chromatiales</taxon>
        <taxon>Chromatiaceae</taxon>
        <taxon>Thiocapsa</taxon>
    </lineage>
</organism>
<dbReference type="Proteomes" id="UP000005459">
    <property type="component" value="Unassembled WGS sequence"/>
</dbReference>
<dbReference type="eggNOG" id="ENOG5033E2P">
    <property type="taxonomic scope" value="Bacteria"/>
</dbReference>
<evidence type="ECO:0000313" key="1">
    <source>
        <dbReference type="EMBL" id="EGV17454.1"/>
    </source>
</evidence>
<name>F9UEY3_9GAMM</name>
<dbReference type="STRING" id="768671.ThimaDRAFT_3486"/>
<dbReference type="Pfam" id="PF13578">
    <property type="entry name" value="Methyltransf_24"/>
    <property type="match status" value="1"/>
</dbReference>
<reference evidence="1 2" key="1">
    <citation type="submission" date="2011-06" db="EMBL/GenBank/DDBJ databases">
        <title>The draft genome of Thiocapsa marina 5811.</title>
        <authorList>
            <consortium name="US DOE Joint Genome Institute (JGI-PGF)"/>
            <person name="Lucas S."/>
            <person name="Han J."/>
            <person name="Cheng J.-F."/>
            <person name="Goodwin L."/>
            <person name="Pitluck S."/>
            <person name="Peters L."/>
            <person name="Land M.L."/>
            <person name="Hauser L."/>
            <person name="Vogl K."/>
            <person name="Liu Z."/>
            <person name="Imhoff J."/>
            <person name="Thiel V."/>
            <person name="Frigaard N.-U."/>
            <person name="Bryant D."/>
            <person name="Woyke T.J."/>
        </authorList>
    </citation>
    <scope>NUCLEOTIDE SEQUENCE [LARGE SCALE GENOMIC DNA]</scope>
    <source>
        <strain evidence="1 2">5811</strain>
    </source>
</reference>
<protein>
    <recommendedName>
        <fullName evidence="3">Class I SAM-dependent methyltransferase</fullName>
    </recommendedName>
</protein>
<dbReference type="RefSeq" id="WP_007194358.1">
    <property type="nucleotide sequence ID" value="NZ_AFWV01000011.1"/>
</dbReference>
<dbReference type="InterPro" id="IPR029063">
    <property type="entry name" value="SAM-dependent_MTases_sf"/>
</dbReference>
<dbReference type="EMBL" id="AFWV01000011">
    <property type="protein sequence ID" value="EGV17454.1"/>
    <property type="molecule type" value="Genomic_DNA"/>
</dbReference>
<evidence type="ECO:0008006" key="3">
    <source>
        <dbReference type="Google" id="ProtNLM"/>
    </source>
</evidence>
<gene>
    <name evidence="1" type="ORF">ThimaDRAFT_3486</name>
</gene>
<keyword evidence="2" id="KW-1185">Reference proteome</keyword>
<evidence type="ECO:0000313" key="2">
    <source>
        <dbReference type="Proteomes" id="UP000005459"/>
    </source>
</evidence>
<dbReference type="OrthoDB" id="9783791at2"/>